<gene>
    <name evidence="2" type="ORF">EHS24_005343</name>
</gene>
<comment type="caution">
    <text evidence="2">The sequence shown here is derived from an EMBL/GenBank/DDBJ whole genome shotgun (WGS) entry which is preliminary data.</text>
</comment>
<evidence type="ECO:0000313" key="2">
    <source>
        <dbReference type="EMBL" id="RSH76765.1"/>
    </source>
</evidence>
<accession>A0A427XD37</accession>
<keyword evidence="3" id="KW-1185">Reference proteome</keyword>
<dbReference type="OrthoDB" id="671439at2759"/>
<dbReference type="InterPro" id="IPR036514">
    <property type="entry name" value="SGNH_hydro_sf"/>
</dbReference>
<feature type="domain" description="SGNH hydrolase-type esterase" evidence="1">
    <location>
        <begin position="12"/>
        <end position="212"/>
    </location>
</feature>
<reference evidence="2 3" key="1">
    <citation type="submission" date="2018-11" db="EMBL/GenBank/DDBJ databases">
        <title>Genome sequence of Apiotrichum porosum DSM 27194.</title>
        <authorList>
            <person name="Aliyu H."/>
            <person name="Gorte O."/>
            <person name="Ochsenreither K."/>
        </authorList>
    </citation>
    <scope>NUCLEOTIDE SEQUENCE [LARGE SCALE GENOMIC DNA]</scope>
    <source>
        <strain evidence="2 3">DSM 27194</strain>
    </source>
</reference>
<name>A0A427XD37_9TREE</name>
<dbReference type="CDD" id="cd01838">
    <property type="entry name" value="Isoamyl_acetate_hydrolase_like"/>
    <property type="match status" value="1"/>
</dbReference>
<dbReference type="InterPro" id="IPR013830">
    <property type="entry name" value="SGNH_hydro"/>
</dbReference>
<dbReference type="Gene3D" id="3.40.50.1110">
    <property type="entry name" value="SGNH hydrolase"/>
    <property type="match status" value="1"/>
</dbReference>
<dbReference type="Pfam" id="PF13472">
    <property type="entry name" value="Lipase_GDSL_2"/>
    <property type="match status" value="1"/>
</dbReference>
<evidence type="ECO:0000313" key="3">
    <source>
        <dbReference type="Proteomes" id="UP000279236"/>
    </source>
</evidence>
<dbReference type="PANTHER" id="PTHR14209:SF19">
    <property type="entry name" value="ISOAMYL ACETATE-HYDROLYZING ESTERASE 1 HOMOLOG"/>
    <property type="match status" value="1"/>
</dbReference>
<dbReference type="Proteomes" id="UP000279236">
    <property type="component" value="Unassembled WGS sequence"/>
</dbReference>
<organism evidence="2 3">
    <name type="scientific">Apiotrichum porosum</name>
    <dbReference type="NCBI Taxonomy" id="105984"/>
    <lineage>
        <taxon>Eukaryota</taxon>
        <taxon>Fungi</taxon>
        <taxon>Dikarya</taxon>
        <taxon>Basidiomycota</taxon>
        <taxon>Agaricomycotina</taxon>
        <taxon>Tremellomycetes</taxon>
        <taxon>Trichosporonales</taxon>
        <taxon>Trichosporonaceae</taxon>
        <taxon>Apiotrichum</taxon>
    </lineage>
</organism>
<dbReference type="PANTHER" id="PTHR14209">
    <property type="entry name" value="ISOAMYL ACETATE-HYDROLYZING ESTERASE 1"/>
    <property type="match status" value="1"/>
</dbReference>
<dbReference type="SUPFAM" id="SSF52266">
    <property type="entry name" value="SGNH hydrolase"/>
    <property type="match status" value="1"/>
</dbReference>
<dbReference type="AlphaFoldDB" id="A0A427XD37"/>
<sequence>MSNPTFMDAVVLLGDSITETNADGTFTARIAEWYGRKMDVLNRGYGGFNTKMVLPLIPQIFGRLGEATQRVRMVVIWLGTNDASFAPAMQHVPVDVFKKNLKDIITGVRQAVPDCAIVLITPGQMFQSAWNAVIREWVYVLQGKSADEFVPNRDAPTTKLYVEAVMQVGEEENVAALNAWELMTNDAGGEDAPGLSSYFTDGIHMTSKGYALIFNAFTKLVGEKYPELYAVGMKRRIPDWLDIEKNPELLYGEDV</sequence>
<dbReference type="InterPro" id="IPR045136">
    <property type="entry name" value="Iah1-like"/>
</dbReference>
<dbReference type="EMBL" id="RSCE01000021">
    <property type="protein sequence ID" value="RSH76765.1"/>
    <property type="molecule type" value="Genomic_DNA"/>
</dbReference>
<evidence type="ECO:0000259" key="1">
    <source>
        <dbReference type="Pfam" id="PF13472"/>
    </source>
</evidence>
<proteinExistence type="predicted"/>
<dbReference type="STRING" id="105984.A0A427XD37"/>
<protein>
    <recommendedName>
        <fullName evidence="1">SGNH hydrolase-type esterase domain-containing protein</fullName>
    </recommendedName>
</protein>
<dbReference type="GeneID" id="39589886"/>
<dbReference type="RefSeq" id="XP_028471912.1">
    <property type="nucleotide sequence ID" value="XM_028620870.1"/>
</dbReference>